<evidence type="ECO:0000313" key="1">
    <source>
        <dbReference type="EMBL" id="EAA30464.3"/>
    </source>
</evidence>
<accession>Q7S4L1</accession>
<gene>
    <name evidence="1" type="ORF">NCU09589</name>
</gene>
<dbReference type="AlphaFoldDB" id="Q7S4L1"/>
<keyword evidence="2" id="KW-1185">Reference proteome</keyword>
<dbReference type="HOGENOM" id="CLU_2210698_0_0_1"/>
<dbReference type="GeneID" id="3875847"/>
<dbReference type="OrthoDB" id="10389490at2759"/>
<evidence type="ECO:0000313" key="2">
    <source>
        <dbReference type="Proteomes" id="UP000001805"/>
    </source>
</evidence>
<dbReference type="VEuPathDB" id="FungiDB:NCU09589"/>
<reference evidence="1 2" key="1">
    <citation type="journal article" date="2003" name="Nature">
        <title>The genome sequence of the filamentous fungus Neurospora crassa.</title>
        <authorList>
            <person name="Galagan J.E."/>
            <person name="Calvo S.E."/>
            <person name="Borkovich K.A."/>
            <person name="Selker E.U."/>
            <person name="Read N.D."/>
            <person name="Jaffe D."/>
            <person name="FitzHugh W."/>
            <person name="Ma L.J."/>
            <person name="Smirnov S."/>
            <person name="Purcell S."/>
            <person name="Rehman B."/>
            <person name="Elkins T."/>
            <person name="Engels R."/>
            <person name="Wang S."/>
            <person name="Nielsen C.B."/>
            <person name="Butler J."/>
            <person name="Endrizzi M."/>
            <person name="Qui D."/>
            <person name="Ianakiev P."/>
            <person name="Bell-Pedersen D."/>
            <person name="Nelson M.A."/>
            <person name="Werner-Washburne M."/>
            <person name="Selitrennikoff C.P."/>
            <person name="Kinsey J.A."/>
            <person name="Braun E.L."/>
            <person name="Zelter A."/>
            <person name="Schulte U."/>
            <person name="Kothe G.O."/>
            <person name="Jedd G."/>
            <person name="Mewes W."/>
            <person name="Staben C."/>
            <person name="Marcotte E."/>
            <person name="Greenberg D."/>
            <person name="Roy A."/>
            <person name="Foley K."/>
            <person name="Naylor J."/>
            <person name="Stange-Thomann N."/>
            <person name="Barrett R."/>
            <person name="Gnerre S."/>
            <person name="Kamal M."/>
            <person name="Kamvysselis M."/>
            <person name="Mauceli E."/>
            <person name="Bielke C."/>
            <person name="Rudd S."/>
            <person name="Frishman D."/>
            <person name="Krystofova S."/>
            <person name="Rasmussen C."/>
            <person name="Metzenberg R.L."/>
            <person name="Perkins D.D."/>
            <person name="Kroken S."/>
            <person name="Cogoni C."/>
            <person name="Macino G."/>
            <person name="Catcheside D."/>
            <person name="Li W."/>
            <person name="Pratt R.J."/>
            <person name="Osmani S.A."/>
            <person name="DeSouza C.P."/>
            <person name="Glass L."/>
            <person name="Orbach M.J."/>
            <person name="Berglund J.A."/>
            <person name="Voelker R."/>
            <person name="Yarden O."/>
            <person name="Plamann M."/>
            <person name="Seiler S."/>
            <person name="Dunlap J."/>
            <person name="Radford A."/>
            <person name="Aramayo R."/>
            <person name="Natvig D.O."/>
            <person name="Alex L.A."/>
            <person name="Mannhaupt G."/>
            <person name="Ebbole D.J."/>
            <person name="Freitag M."/>
            <person name="Paulsen I."/>
            <person name="Sachs M.S."/>
            <person name="Lander E.S."/>
            <person name="Nusbaum C."/>
            <person name="Birren B."/>
        </authorList>
    </citation>
    <scope>NUCLEOTIDE SEQUENCE [LARGE SCALE GENOMIC DNA]</scope>
    <source>
        <strain evidence="2">ATCC 24698 / 74-OR23-1A / CBS 708.71 / DSM 1257 / FGSC 987</strain>
    </source>
</reference>
<dbReference type="KEGG" id="ncr:NCU09589"/>
<sequence length="168" mass="18846">MSSSWKPPLDVVTMIDRIDEHIDMPADARFGYAVGVVGTAIMYQNYTFTSFKETICHYVATLKGAFAKADTNELAEKLRYRELLCKDILYAVLHLEQKSMGINENEGLVSDIDDAVDMDSEIVVDNDLAVDEQILDHEFVFVNASDADTSQTDSGEWDLVSEVSDYLM</sequence>
<dbReference type="Proteomes" id="UP000001805">
    <property type="component" value="Chromosome 7, Linkage Group VII"/>
</dbReference>
<organism evidence="1 2">
    <name type="scientific">Neurospora crassa (strain ATCC 24698 / 74-OR23-1A / CBS 708.71 / DSM 1257 / FGSC 987)</name>
    <dbReference type="NCBI Taxonomy" id="367110"/>
    <lineage>
        <taxon>Eukaryota</taxon>
        <taxon>Fungi</taxon>
        <taxon>Dikarya</taxon>
        <taxon>Ascomycota</taxon>
        <taxon>Pezizomycotina</taxon>
        <taxon>Sordariomycetes</taxon>
        <taxon>Sordariomycetidae</taxon>
        <taxon>Sordariales</taxon>
        <taxon>Sordariaceae</taxon>
        <taxon>Neurospora</taxon>
    </lineage>
</organism>
<dbReference type="RefSeq" id="XP_959700.3">
    <property type="nucleotide sequence ID" value="XM_954607.3"/>
</dbReference>
<dbReference type="InParanoid" id="Q7S4L1"/>
<protein>
    <submittedName>
        <fullName evidence="1">Uncharacterized protein</fullName>
    </submittedName>
</protein>
<proteinExistence type="predicted"/>
<dbReference type="EMBL" id="CM002242">
    <property type="protein sequence ID" value="EAA30464.3"/>
    <property type="molecule type" value="Genomic_DNA"/>
</dbReference>
<name>Q7S4L1_NEUCR</name>